<evidence type="ECO:0000313" key="4">
    <source>
        <dbReference type="Proteomes" id="UP000029453"/>
    </source>
</evidence>
<proteinExistence type="predicted"/>
<evidence type="ECO:0000259" key="2">
    <source>
        <dbReference type="Pfam" id="PF14657"/>
    </source>
</evidence>
<feature type="compositionally biased region" description="Basic and acidic residues" evidence="1">
    <location>
        <begin position="43"/>
        <end position="60"/>
    </location>
</feature>
<name>M9LP75_PAEPP</name>
<accession>M9LP75</accession>
<dbReference type="Pfam" id="PF14657">
    <property type="entry name" value="Arm-DNA-bind_4"/>
    <property type="match status" value="1"/>
</dbReference>
<gene>
    <name evidence="3" type="ORF">PPOP_1618</name>
</gene>
<sequence length="67" mass="7845">MNTLASFQKYKTKDGYKWMYKFYTTIDPLTGKKKQSTKRGFNSRKEAQLDAAKTEQDLARPLKKSFS</sequence>
<dbReference type="EMBL" id="BALG01000082">
    <property type="protein sequence ID" value="GAC42261.1"/>
    <property type="molecule type" value="Genomic_DNA"/>
</dbReference>
<dbReference type="Proteomes" id="UP000029453">
    <property type="component" value="Unassembled WGS sequence"/>
</dbReference>
<comment type="caution">
    <text evidence="3">The sequence shown here is derived from an EMBL/GenBank/DDBJ whole genome shotgun (WGS) entry which is preliminary data.</text>
</comment>
<dbReference type="InterPro" id="IPR028259">
    <property type="entry name" value="AP2-like_int_N"/>
</dbReference>
<reference evidence="3 4" key="1">
    <citation type="submission" date="2012-10" db="EMBL/GenBank/DDBJ databases">
        <title>Draft Genome Sequence of Paenibacillus popilliae ATCC 14706T.</title>
        <authorList>
            <person name="Iiyama K."/>
            <person name="Mori K."/>
            <person name="Mon H."/>
            <person name="Chieda Y."/>
            <person name="Lee J.M."/>
            <person name="Kusakabe T."/>
            <person name="Tashiro K."/>
            <person name="Asano S."/>
            <person name="Yasunaga-Aoki C."/>
            <person name="Shimizu S."/>
        </authorList>
    </citation>
    <scope>NUCLEOTIDE SEQUENCE [LARGE SCALE GENOMIC DNA]</scope>
    <source>
        <strain evidence="3 4">ATCC 14706</strain>
    </source>
</reference>
<evidence type="ECO:0000256" key="1">
    <source>
        <dbReference type="SAM" id="MobiDB-lite"/>
    </source>
</evidence>
<feature type="domain" description="AP2-like integrase N-terminal" evidence="2">
    <location>
        <begin position="17"/>
        <end position="59"/>
    </location>
</feature>
<organism evidence="3 4">
    <name type="scientific">Paenibacillus popilliae ATCC 14706</name>
    <dbReference type="NCBI Taxonomy" id="1212764"/>
    <lineage>
        <taxon>Bacteria</taxon>
        <taxon>Bacillati</taxon>
        <taxon>Bacillota</taxon>
        <taxon>Bacilli</taxon>
        <taxon>Bacillales</taxon>
        <taxon>Paenibacillaceae</taxon>
        <taxon>Paenibacillus</taxon>
    </lineage>
</organism>
<protein>
    <submittedName>
        <fullName evidence="3">UDP-N-acetylglucosamine 2-epimerase</fullName>
    </submittedName>
</protein>
<evidence type="ECO:0000313" key="3">
    <source>
        <dbReference type="EMBL" id="GAC42261.1"/>
    </source>
</evidence>
<keyword evidence="4" id="KW-1185">Reference proteome</keyword>
<dbReference type="AlphaFoldDB" id="M9LP75"/>
<feature type="region of interest" description="Disordered" evidence="1">
    <location>
        <begin position="31"/>
        <end position="67"/>
    </location>
</feature>